<accession>A0ABD5UYA0</accession>
<comment type="caution">
    <text evidence="3">The sequence shown here is derived from an EMBL/GenBank/DDBJ whole genome shotgun (WGS) entry which is preliminary data.</text>
</comment>
<dbReference type="EMBL" id="JBHSXQ010000001">
    <property type="protein sequence ID" value="MFC6904097.1"/>
    <property type="molecule type" value="Genomic_DNA"/>
</dbReference>
<dbReference type="RefSeq" id="WP_340602608.1">
    <property type="nucleotide sequence ID" value="NZ_JBBMXV010000001.1"/>
</dbReference>
<organism evidence="3 4">
    <name type="scientific">Halalkalicoccus tibetensis</name>
    <dbReference type="NCBI Taxonomy" id="175632"/>
    <lineage>
        <taxon>Archaea</taxon>
        <taxon>Methanobacteriati</taxon>
        <taxon>Methanobacteriota</taxon>
        <taxon>Stenosarchaea group</taxon>
        <taxon>Halobacteria</taxon>
        <taxon>Halobacteriales</taxon>
        <taxon>Halococcaceae</taxon>
        <taxon>Halalkalicoccus</taxon>
    </lineage>
</organism>
<keyword evidence="1 3" id="KW-0378">Hydrolase</keyword>
<reference evidence="3 4" key="1">
    <citation type="journal article" date="2019" name="Int. J. Syst. Evol. Microbiol.">
        <title>The Global Catalogue of Microorganisms (GCM) 10K type strain sequencing project: providing services to taxonomists for standard genome sequencing and annotation.</title>
        <authorList>
            <consortium name="The Broad Institute Genomics Platform"/>
            <consortium name="The Broad Institute Genome Sequencing Center for Infectious Disease"/>
            <person name="Wu L."/>
            <person name="Ma J."/>
        </authorList>
    </citation>
    <scope>NUCLEOTIDE SEQUENCE [LARGE SCALE GENOMIC DNA]</scope>
    <source>
        <strain evidence="3 4">CGMCC 1.3240</strain>
    </source>
</reference>
<evidence type="ECO:0000259" key="2">
    <source>
        <dbReference type="Pfam" id="PF00561"/>
    </source>
</evidence>
<sequence>MDQSHEEAIVNGVRLHYVEAGEGPLVVLLHGFPEHWYSWREQLPALVEAGYRVVAPDMRGYNRSEKPPGVSAYRIGQLVEDVRALIEGCGAEHAHLVGHDWGGMVAWEVAVRHPESVERLVVMNAPHPSAYRRELQDPDSDQRRRSSYVLFFQLPWLPELLFRAGGRRLLRRLFREGAENPEAFDDEAIRRYERACSRPGAMTAMLNYYRAAFRGTVRSAIPGCSAPTATASDGLIDRPTLLLWGMEDEALSPRLTEGLEEWVSEVEVERIDDASHWVQMDAPDRVNDALIGFLSRD</sequence>
<dbReference type="Proteomes" id="UP001596312">
    <property type="component" value="Unassembled WGS sequence"/>
</dbReference>
<dbReference type="Gene3D" id="3.40.50.1820">
    <property type="entry name" value="alpha/beta hydrolase"/>
    <property type="match status" value="1"/>
</dbReference>
<dbReference type="Pfam" id="PF00561">
    <property type="entry name" value="Abhydrolase_1"/>
    <property type="match status" value="1"/>
</dbReference>
<evidence type="ECO:0000313" key="4">
    <source>
        <dbReference type="Proteomes" id="UP001596312"/>
    </source>
</evidence>
<feature type="domain" description="AB hydrolase-1" evidence="2">
    <location>
        <begin position="24"/>
        <end position="283"/>
    </location>
</feature>
<evidence type="ECO:0000256" key="1">
    <source>
        <dbReference type="ARBA" id="ARBA00022801"/>
    </source>
</evidence>
<dbReference type="InterPro" id="IPR000639">
    <property type="entry name" value="Epox_hydrolase-like"/>
</dbReference>
<dbReference type="SUPFAM" id="SSF53474">
    <property type="entry name" value="alpha/beta-Hydrolases"/>
    <property type="match status" value="1"/>
</dbReference>
<keyword evidence="4" id="KW-1185">Reference proteome</keyword>
<dbReference type="PRINTS" id="PR00111">
    <property type="entry name" value="ABHYDROLASE"/>
</dbReference>
<dbReference type="PANTHER" id="PTHR43329">
    <property type="entry name" value="EPOXIDE HYDROLASE"/>
    <property type="match status" value="1"/>
</dbReference>
<protein>
    <submittedName>
        <fullName evidence="3">Alpha/beta fold hydrolase</fullName>
    </submittedName>
</protein>
<evidence type="ECO:0000313" key="3">
    <source>
        <dbReference type="EMBL" id="MFC6904097.1"/>
    </source>
</evidence>
<proteinExistence type="predicted"/>
<dbReference type="PRINTS" id="PR00412">
    <property type="entry name" value="EPOXHYDRLASE"/>
</dbReference>
<name>A0ABD5UYA0_9EURY</name>
<gene>
    <name evidence="3" type="ORF">ACFQGH_02655</name>
</gene>
<dbReference type="GO" id="GO:0016787">
    <property type="term" value="F:hydrolase activity"/>
    <property type="evidence" value="ECO:0007669"/>
    <property type="project" value="UniProtKB-KW"/>
</dbReference>
<dbReference type="InterPro" id="IPR000073">
    <property type="entry name" value="AB_hydrolase_1"/>
</dbReference>
<dbReference type="AlphaFoldDB" id="A0ABD5UYA0"/>
<dbReference type="InterPro" id="IPR029058">
    <property type="entry name" value="AB_hydrolase_fold"/>
</dbReference>